<dbReference type="RefSeq" id="WP_386096036.1">
    <property type="nucleotide sequence ID" value="NZ_JBHUOZ010000001.1"/>
</dbReference>
<name>A0ABW6A1F6_9BACT</name>
<gene>
    <name evidence="1" type="ORF">ACFS6H_05395</name>
</gene>
<protein>
    <recommendedName>
        <fullName evidence="3">Type VI secretion system, VipA, VC_A0107 or Hcp2</fullName>
    </recommendedName>
</protein>
<dbReference type="EMBL" id="JBHUOZ010000001">
    <property type="protein sequence ID" value="MFD2919139.1"/>
    <property type="molecule type" value="Genomic_DNA"/>
</dbReference>
<sequence length="150" mass="16545">MMDSNYGIGGTEVKTDASEAFADIPQNRTLMAELLTKDAPVKPEVVHGLQTIEQVFEHYKPDVEIDFEDAEGQSRSEKLSFNNLGDFGSKGITAQSAFLKDNAAQKEEYYKIIKQLKSNKILKAALANADAKHALLDALHSMLAELENSK</sequence>
<proteinExistence type="predicted"/>
<dbReference type="Proteomes" id="UP001597511">
    <property type="component" value="Unassembled WGS sequence"/>
</dbReference>
<reference evidence="2" key="1">
    <citation type="journal article" date="2019" name="Int. J. Syst. Evol. Microbiol.">
        <title>The Global Catalogue of Microorganisms (GCM) 10K type strain sequencing project: providing services to taxonomists for standard genome sequencing and annotation.</title>
        <authorList>
            <consortium name="The Broad Institute Genomics Platform"/>
            <consortium name="The Broad Institute Genome Sequencing Center for Infectious Disease"/>
            <person name="Wu L."/>
            <person name="Ma J."/>
        </authorList>
    </citation>
    <scope>NUCLEOTIDE SEQUENCE [LARGE SCALE GENOMIC DNA]</scope>
    <source>
        <strain evidence="2">KCTC 23299</strain>
    </source>
</reference>
<evidence type="ECO:0000313" key="2">
    <source>
        <dbReference type="Proteomes" id="UP001597511"/>
    </source>
</evidence>
<evidence type="ECO:0008006" key="3">
    <source>
        <dbReference type="Google" id="ProtNLM"/>
    </source>
</evidence>
<organism evidence="1 2">
    <name type="scientific">Terrimonas rubra</name>
    <dbReference type="NCBI Taxonomy" id="1035890"/>
    <lineage>
        <taxon>Bacteria</taxon>
        <taxon>Pseudomonadati</taxon>
        <taxon>Bacteroidota</taxon>
        <taxon>Chitinophagia</taxon>
        <taxon>Chitinophagales</taxon>
        <taxon>Chitinophagaceae</taxon>
        <taxon>Terrimonas</taxon>
    </lineage>
</organism>
<keyword evidence="2" id="KW-1185">Reference proteome</keyword>
<evidence type="ECO:0000313" key="1">
    <source>
        <dbReference type="EMBL" id="MFD2919139.1"/>
    </source>
</evidence>
<comment type="caution">
    <text evidence="1">The sequence shown here is derived from an EMBL/GenBank/DDBJ whole genome shotgun (WGS) entry which is preliminary data.</text>
</comment>
<accession>A0ABW6A1F6</accession>